<evidence type="ECO:0000313" key="2">
    <source>
        <dbReference type="Proteomes" id="UP000712281"/>
    </source>
</evidence>
<evidence type="ECO:0000313" key="1">
    <source>
        <dbReference type="EMBL" id="KAF2542224.1"/>
    </source>
</evidence>
<dbReference type="AlphaFoldDB" id="A0A8S9GAV7"/>
<name>A0A8S9GAV7_BRACR</name>
<proteinExistence type="predicted"/>
<dbReference type="EMBL" id="QGKW02002005">
    <property type="protein sequence ID" value="KAF2542224.1"/>
    <property type="molecule type" value="Genomic_DNA"/>
</dbReference>
<accession>A0A8S9GAV7</accession>
<dbReference type="Proteomes" id="UP000712281">
    <property type="component" value="Unassembled WGS sequence"/>
</dbReference>
<protein>
    <submittedName>
        <fullName evidence="1">Uncharacterized protein</fullName>
    </submittedName>
</protein>
<sequence>MGSTDPPPLIKKQSRVPFDVLQLPLLPHAIEFEQLPHEKLISHVRVHHNFHPYIHKNFEPSTSFLKNKIRKAEVTTLTIRKPVTTAAMLIRPKRDGWFWPGV</sequence>
<comment type="caution">
    <text evidence="1">The sequence shown here is derived from an EMBL/GenBank/DDBJ whole genome shotgun (WGS) entry which is preliminary data.</text>
</comment>
<gene>
    <name evidence="1" type="ORF">F2Q68_00030174</name>
</gene>
<organism evidence="1 2">
    <name type="scientific">Brassica cretica</name>
    <name type="common">Mustard</name>
    <dbReference type="NCBI Taxonomy" id="69181"/>
    <lineage>
        <taxon>Eukaryota</taxon>
        <taxon>Viridiplantae</taxon>
        <taxon>Streptophyta</taxon>
        <taxon>Embryophyta</taxon>
        <taxon>Tracheophyta</taxon>
        <taxon>Spermatophyta</taxon>
        <taxon>Magnoliopsida</taxon>
        <taxon>eudicotyledons</taxon>
        <taxon>Gunneridae</taxon>
        <taxon>Pentapetalae</taxon>
        <taxon>rosids</taxon>
        <taxon>malvids</taxon>
        <taxon>Brassicales</taxon>
        <taxon>Brassicaceae</taxon>
        <taxon>Brassiceae</taxon>
        <taxon>Brassica</taxon>
    </lineage>
</organism>
<reference evidence="1" key="1">
    <citation type="submission" date="2019-12" db="EMBL/GenBank/DDBJ databases">
        <title>Genome sequencing and annotation of Brassica cretica.</title>
        <authorList>
            <person name="Studholme D.J."/>
            <person name="Sarris P.F."/>
        </authorList>
    </citation>
    <scope>NUCLEOTIDE SEQUENCE</scope>
    <source>
        <strain evidence="1">PFS-001/15</strain>
        <tissue evidence="1">Leaf</tissue>
    </source>
</reference>